<evidence type="ECO:0000313" key="3">
    <source>
        <dbReference type="Proteomes" id="UP000092716"/>
    </source>
</evidence>
<evidence type="ECO:0000259" key="1">
    <source>
        <dbReference type="Pfam" id="PF12879"/>
    </source>
</evidence>
<dbReference type="Proteomes" id="UP000092716">
    <property type="component" value="Chromosome 1"/>
</dbReference>
<reference evidence="3" key="1">
    <citation type="submission" date="2016-06" db="EMBL/GenBank/DDBJ databases">
        <title>First high quality genome sequence of Plasmodium coatneyi using continuous long reads from single molecule, real-time sequencing.</title>
        <authorList>
            <person name="Chien J.-T."/>
            <person name="Pakala S.B."/>
            <person name="Geraldo J.A."/>
            <person name="Lapp S.A."/>
            <person name="Barnwell J.W."/>
            <person name="Kissinger J.C."/>
            <person name="Galinski M.R."/>
            <person name="Humphrey J.C."/>
        </authorList>
    </citation>
    <scope>NUCLEOTIDE SEQUENCE [LARGE SCALE GENOMIC DNA]</scope>
    <source>
        <strain evidence="3">Hackeri</strain>
    </source>
</reference>
<accession>A0A1B1DSY0</accession>
<sequence length="180" mass="21180">MKRKKKKEEKRNTTSPFFTLDYLFLGKKRKRHRRAHQVRRPPTLEEQLLDDVDDQADGPHEYTLVKERRKPRSVPTGTKMRKKLADDRLGVGRPGVRRRTIIDIYLEVLDECQKGDLHSTKEDFFEILVWEFMGSEFIKGENVPKEQVPCSDSGFREENFVLMVDIPKEQVPSSDCSFRV</sequence>
<protein>
    <submittedName>
        <fullName evidence="2">SICA antigen</fullName>
    </submittedName>
</protein>
<dbReference type="EMBL" id="CP016239">
    <property type="protein sequence ID" value="ANQ05852.1"/>
    <property type="molecule type" value="Genomic_DNA"/>
</dbReference>
<gene>
    <name evidence="2" type="ORF">PCOAH_00001640</name>
</gene>
<name>A0A1B1DSY0_9APIC</name>
<feature type="domain" description="Schizont-infected cell agglutination C-terminal" evidence="1">
    <location>
        <begin position="25"/>
        <end position="173"/>
    </location>
</feature>
<dbReference type="OrthoDB" id="376328at2759"/>
<evidence type="ECO:0000313" key="2">
    <source>
        <dbReference type="EMBL" id="ANQ05852.1"/>
    </source>
</evidence>
<dbReference type="VEuPathDB" id="PlasmoDB:PCOAH_00001640"/>
<proteinExistence type="predicted"/>
<dbReference type="AlphaFoldDB" id="A0A1B1DSY0"/>
<keyword evidence="3" id="KW-1185">Reference proteome</keyword>
<dbReference type="GeneID" id="30906883"/>
<organism evidence="2 3">
    <name type="scientific">Plasmodium coatneyi</name>
    <dbReference type="NCBI Taxonomy" id="208452"/>
    <lineage>
        <taxon>Eukaryota</taxon>
        <taxon>Sar</taxon>
        <taxon>Alveolata</taxon>
        <taxon>Apicomplexa</taxon>
        <taxon>Aconoidasida</taxon>
        <taxon>Haemosporida</taxon>
        <taxon>Plasmodiidae</taxon>
        <taxon>Plasmodium</taxon>
    </lineage>
</organism>
<dbReference type="RefSeq" id="XP_019912547.1">
    <property type="nucleotide sequence ID" value="XM_020056981.1"/>
</dbReference>
<dbReference type="InterPro" id="IPR024288">
    <property type="entry name" value="SICA_C"/>
</dbReference>
<dbReference type="KEGG" id="pcot:PCOAH_00001640"/>
<dbReference type="Pfam" id="PF12879">
    <property type="entry name" value="SICA_C"/>
    <property type="match status" value="1"/>
</dbReference>